<dbReference type="Gene3D" id="2.150.10.10">
    <property type="entry name" value="Serralysin-like metalloprotease, C-terminal"/>
    <property type="match status" value="5"/>
</dbReference>
<comment type="caution">
    <text evidence="4">The sequence shown here is derived from an EMBL/GenBank/DDBJ whole genome shotgun (WGS) entry which is preliminary data.</text>
</comment>
<dbReference type="RefSeq" id="WP_009541321.1">
    <property type="nucleotide sequence ID" value="NZ_ANHY01000014.1"/>
</dbReference>
<dbReference type="InterPro" id="IPR011050">
    <property type="entry name" value="Pectin_lyase_fold/virulence"/>
</dbReference>
<organism evidence="4 5">
    <name type="scientific">Caenispirillum salinarum AK4</name>
    <dbReference type="NCBI Taxonomy" id="1238182"/>
    <lineage>
        <taxon>Bacteria</taxon>
        <taxon>Pseudomonadati</taxon>
        <taxon>Pseudomonadota</taxon>
        <taxon>Alphaproteobacteria</taxon>
        <taxon>Rhodospirillales</taxon>
        <taxon>Novispirillaceae</taxon>
        <taxon>Caenispirillum</taxon>
    </lineage>
</organism>
<accession>K9GSD0</accession>
<proteinExistence type="predicted"/>
<dbReference type="PANTHER" id="PTHR38340:SF1">
    <property type="entry name" value="S-LAYER PROTEIN"/>
    <property type="match status" value="1"/>
</dbReference>
<dbReference type="PRINTS" id="PR00313">
    <property type="entry name" value="CABNDNGRPT"/>
</dbReference>
<evidence type="ECO:0000256" key="1">
    <source>
        <dbReference type="ARBA" id="ARBA00004613"/>
    </source>
</evidence>
<dbReference type="EMBL" id="ANHY01000014">
    <property type="protein sequence ID" value="EKV28900.1"/>
    <property type="molecule type" value="Genomic_DNA"/>
</dbReference>
<keyword evidence="4" id="KW-0378">Hydrolase</keyword>
<dbReference type="PANTHER" id="PTHR38340">
    <property type="entry name" value="S-LAYER PROTEIN"/>
    <property type="match status" value="1"/>
</dbReference>
<dbReference type="Pfam" id="PF00353">
    <property type="entry name" value="HemolysinCabind"/>
    <property type="match status" value="6"/>
</dbReference>
<feature type="region of interest" description="Disordered" evidence="3">
    <location>
        <begin position="333"/>
        <end position="370"/>
    </location>
</feature>
<keyword evidence="5" id="KW-1185">Reference proteome</keyword>
<name>K9GSD0_9PROT</name>
<evidence type="ECO:0000313" key="5">
    <source>
        <dbReference type="Proteomes" id="UP000009881"/>
    </source>
</evidence>
<dbReference type="STRING" id="1238182.C882_0663"/>
<sequence length="1295" mass="133835">MPPGKITGKTTFSLRSGSTSSDLQRLIDTVPEGSTIQLKPGAYSLDAPITIARDDIAIIGSGSDKTVFEVFYASGWTGDAITVAGSRTEAPLAAVLDADARDGDSALSLAEGHGLSAGDWVWIEAENTDAYLEAVYGGPPPADLSLTEPLRTALVQVKEVVPGGVLLETALHFDFPAAETTMFAVDPASDVTLSGFSIQYPLGEADPAAFTNTLPAHLGDSAVRLEWTAAATVSDIAVHDAVSNAFAFAHSSGIAAEGLLAEGSHNKGAGDNGFAWLADAVHDSRFTGLTDLDMKHSLTFDREGATVGSTFDLSFTNRDIQFLGGRDQGNAITVQTSERDPATDDGSPVYSVNESGDATTAPTDPSANTLSFNRVTGGEGADLTHGTEGDDILDGGGAGDTVYAHGGNDTLYAGTGLTPGADTLDGGAGSDVAVFQGARASYDISAGAAAGEVLVGGHALRNVETARFDDATVDLSTIGGGDPPDPGGGGTYAAASIAEVRGLLETVPDGSTITLAAGTYTLDAPLVIARDDVSIVGAGSDSTVISVTAGWTGDAISVLGSHAATDIAVTADAALWDTALALAPGHGLAAGDWLWLEAANTPEYLDSIGDTLWQQDKPLRTSLVQVDAVTETGVTLTGGLHFDLPAAETTVYKVDPAENVALSGFSMQYSLGEADAGLFENTVTEHHRDRAVELEWTVGAKLSDIAVHDAASNAFVFLHSSGITADALHAEGAHNKGAGGNGYAFELKSVYESAFTGLTDLDMRHSFVFGSWYSNVNNRVEVLSTNRDINFHGGRDHHNSVLVDRSERNPDTDNMSSVLSINSEGETWGAPTDMTHNAIGFETVIGSKRQDLVYGTDNANVIDPRGGHDTVYGYGGDDTLYAGTGDDWGDDQLIGGAGTDTAMMWGVRADYIIRLGTTANQVWFNDHLLDGIETVRFLGDGTTMDLLAEVPGYVGDGDSGTSTGGVTYTATEWPDTFVWSDTSHSTPYDPATVLGFDPMQDTLDVSRIDADTTQANAQAFTWIGAAAFSGSAGEMRMEAGELSADVDGGGTANFLVNLDGLGTFDLAVLPIVGLEALTIPGTSGDDVYRIVDPAHTVAELSGGGHDTVESWVDWTLSDNVEDMTLRGAAEVGNGNAQPNTILGTAGANVLRGEAGDDVLVGGAGDDRLYGGADIDDLSGGEGNDTLMGGGGPDSLSGGPGADEFEFTQWDLGHIDIISDFTAAEDSLDLVRIDANAGTSEDDAFTYIDGTAFSGTAGELRFSAGRLEGDVDGDGLPDLVVDMAGPSSLGEEVFIL</sequence>
<evidence type="ECO:0000256" key="2">
    <source>
        <dbReference type="ARBA" id="ARBA00022525"/>
    </source>
</evidence>
<dbReference type="PROSITE" id="PS00330">
    <property type="entry name" value="HEMOLYSIN_CALCIUM"/>
    <property type="match status" value="2"/>
</dbReference>
<dbReference type="SUPFAM" id="SSF51126">
    <property type="entry name" value="Pectin lyase-like"/>
    <property type="match status" value="2"/>
</dbReference>
<comment type="subcellular location">
    <subcellularLocation>
        <location evidence="1">Secreted</location>
    </subcellularLocation>
</comment>
<feature type="region of interest" description="Disordered" evidence="3">
    <location>
        <begin position="1172"/>
        <end position="1201"/>
    </location>
</feature>
<protein>
    <submittedName>
        <fullName evidence="4">Glycoside hydrolase, family 16</fullName>
    </submittedName>
</protein>
<feature type="compositionally biased region" description="Polar residues" evidence="3">
    <location>
        <begin position="350"/>
        <end position="370"/>
    </location>
</feature>
<dbReference type="Proteomes" id="UP000009881">
    <property type="component" value="Unassembled WGS sequence"/>
</dbReference>
<dbReference type="OrthoDB" id="7864256at2"/>
<gene>
    <name evidence="4" type="ORF">C882_0663</name>
</gene>
<dbReference type="GO" id="GO:0005509">
    <property type="term" value="F:calcium ion binding"/>
    <property type="evidence" value="ECO:0007669"/>
    <property type="project" value="InterPro"/>
</dbReference>
<dbReference type="InterPro" id="IPR011049">
    <property type="entry name" value="Serralysin-like_metalloprot_C"/>
</dbReference>
<dbReference type="eggNOG" id="COG2931">
    <property type="taxonomic scope" value="Bacteria"/>
</dbReference>
<dbReference type="SUPFAM" id="SSF51120">
    <property type="entry name" value="beta-Roll"/>
    <property type="match status" value="3"/>
</dbReference>
<evidence type="ECO:0000256" key="3">
    <source>
        <dbReference type="SAM" id="MobiDB-lite"/>
    </source>
</evidence>
<dbReference type="GO" id="GO:0005615">
    <property type="term" value="C:extracellular space"/>
    <property type="evidence" value="ECO:0007669"/>
    <property type="project" value="InterPro"/>
</dbReference>
<feature type="compositionally biased region" description="Gly residues" evidence="3">
    <location>
        <begin position="1179"/>
        <end position="1200"/>
    </location>
</feature>
<dbReference type="InterPro" id="IPR050557">
    <property type="entry name" value="RTX_toxin/Mannuronan_C5-epim"/>
</dbReference>
<dbReference type="GO" id="GO:0016787">
    <property type="term" value="F:hydrolase activity"/>
    <property type="evidence" value="ECO:0007669"/>
    <property type="project" value="UniProtKB-KW"/>
</dbReference>
<dbReference type="PATRIC" id="fig|1238182.3.peg.2877"/>
<keyword evidence="2" id="KW-0964">Secreted</keyword>
<dbReference type="InterPro" id="IPR001343">
    <property type="entry name" value="Hemolysn_Ca-bd"/>
</dbReference>
<dbReference type="InterPro" id="IPR018511">
    <property type="entry name" value="Hemolysin-typ_Ca-bd_CS"/>
</dbReference>
<dbReference type="eggNOG" id="COG1215">
    <property type="taxonomic scope" value="Bacteria"/>
</dbReference>
<reference evidence="4 5" key="1">
    <citation type="journal article" date="2013" name="Genome Announc.">
        <title>Draft Genome Sequence of an Alphaproteobacterium, Caenispirillum salinarum AK4(T), Isolated from a Solar Saltern.</title>
        <authorList>
            <person name="Khatri I."/>
            <person name="Singh A."/>
            <person name="Korpole S."/>
            <person name="Pinnaka A.K."/>
            <person name="Subramanian S."/>
        </authorList>
    </citation>
    <scope>NUCLEOTIDE SEQUENCE [LARGE SCALE GENOMIC DNA]</scope>
    <source>
        <strain evidence="4 5">AK4</strain>
    </source>
</reference>
<evidence type="ECO:0000313" key="4">
    <source>
        <dbReference type="EMBL" id="EKV28900.1"/>
    </source>
</evidence>